<evidence type="ECO:0000313" key="6">
    <source>
        <dbReference type="EMBL" id="VFU16623.1"/>
    </source>
</evidence>
<evidence type="ECO:0000313" key="7">
    <source>
        <dbReference type="Proteomes" id="UP000294360"/>
    </source>
</evidence>
<dbReference type="InterPro" id="IPR012787">
    <property type="entry name" value="TF_PcaQ"/>
</dbReference>
<accession>A0A4U8Z816</accession>
<dbReference type="Pfam" id="PF03466">
    <property type="entry name" value="LysR_substrate"/>
    <property type="match status" value="1"/>
</dbReference>
<keyword evidence="3" id="KW-0238">DNA-binding</keyword>
<evidence type="ECO:0000259" key="5">
    <source>
        <dbReference type="PROSITE" id="PS50931"/>
    </source>
</evidence>
<dbReference type="InterPro" id="IPR036390">
    <property type="entry name" value="WH_DNA-bd_sf"/>
</dbReference>
<dbReference type="SUPFAM" id="SSF53850">
    <property type="entry name" value="Periplasmic binding protein-like II"/>
    <property type="match status" value="1"/>
</dbReference>
<keyword evidence="2" id="KW-0805">Transcription regulation</keyword>
<proteinExistence type="inferred from homology"/>
<sequence>MKLSSGSLPQRIKFRHLICFLEIARLKSVVKAADVLSLSQPAVSKTLHELEEILGVGLFDRSHRNVSLTRFGEVFLQYAGTSVTALRQGVDSIGQARASGQVIVKVGALPTASARVLPRAVKLFAEESLGSKTRIVTGPNAYLMGALRLGDVDFVIGRMAEPETMAGFSFEHLYSERVVFVARRDHPLLSIRPFDFAAISQYPVLTPPPGSVIRPLVERFLVTYGIGALRDEVETVSESFGRSYTRSSDAVWIISEGVVAEDVADGALTHLPLDTAQMLGPVGLTKRANIPLSLPAELLIQAIRDGARNL</sequence>
<evidence type="ECO:0000256" key="2">
    <source>
        <dbReference type="ARBA" id="ARBA00023015"/>
    </source>
</evidence>
<dbReference type="KEGG" id="mtun:MTUNDRAET4_0260.1"/>
<comment type="similarity">
    <text evidence="1">Belongs to the LysR transcriptional regulatory family.</text>
</comment>
<dbReference type="InterPro" id="IPR050950">
    <property type="entry name" value="HTH-type_LysR_regulators"/>
</dbReference>
<keyword evidence="4" id="KW-0804">Transcription</keyword>
<dbReference type="GO" id="GO:0003700">
    <property type="term" value="F:DNA-binding transcription factor activity"/>
    <property type="evidence" value="ECO:0007669"/>
    <property type="project" value="InterPro"/>
</dbReference>
<keyword evidence="6" id="KW-0614">Plasmid</keyword>
<feature type="domain" description="HTH lysR-type" evidence="5">
    <location>
        <begin position="12"/>
        <end position="69"/>
    </location>
</feature>
<organism evidence="6 7">
    <name type="scientific">Methylocella tundrae</name>
    <dbReference type="NCBI Taxonomy" id="227605"/>
    <lineage>
        <taxon>Bacteria</taxon>
        <taxon>Pseudomonadati</taxon>
        <taxon>Pseudomonadota</taxon>
        <taxon>Alphaproteobacteria</taxon>
        <taxon>Hyphomicrobiales</taxon>
        <taxon>Beijerinckiaceae</taxon>
        <taxon>Methylocella</taxon>
    </lineage>
</organism>
<protein>
    <submittedName>
        <fullName evidence="6">HTH-type transcriptional regulator PcaQ</fullName>
    </submittedName>
</protein>
<dbReference type="InterPro" id="IPR000847">
    <property type="entry name" value="LysR_HTH_N"/>
</dbReference>
<dbReference type="InterPro" id="IPR036388">
    <property type="entry name" value="WH-like_DNA-bd_sf"/>
</dbReference>
<dbReference type="Proteomes" id="UP000294360">
    <property type="component" value="Plasmid 2"/>
</dbReference>
<dbReference type="RefSeq" id="WP_134493042.1">
    <property type="nucleotide sequence ID" value="NZ_CP139088.1"/>
</dbReference>
<dbReference type="Pfam" id="PF00126">
    <property type="entry name" value="HTH_1"/>
    <property type="match status" value="1"/>
</dbReference>
<dbReference type="SUPFAM" id="SSF46785">
    <property type="entry name" value="Winged helix' DNA-binding domain"/>
    <property type="match status" value="1"/>
</dbReference>
<dbReference type="PANTHER" id="PTHR30419:SF8">
    <property type="entry name" value="NITROGEN ASSIMILATION TRANSCRIPTIONAL ACTIVATOR-RELATED"/>
    <property type="match status" value="1"/>
</dbReference>
<dbReference type="Gene3D" id="1.10.10.10">
    <property type="entry name" value="Winged helix-like DNA-binding domain superfamily/Winged helix DNA-binding domain"/>
    <property type="match status" value="1"/>
</dbReference>
<name>A0A4U8Z816_METTU</name>
<dbReference type="PROSITE" id="PS50931">
    <property type="entry name" value="HTH_LYSR"/>
    <property type="match status" value="1"/>
</dbReference>
<dbReference type="EMBL" id="LR536451">
    <property type="protein sequence ID" value="VFU16623.1"/>
    <property type="molecule type" value="Genomic_DNA"/>
</dbReference>
<dbReference type="GO" id="GO:0019619">
    <property type="term" value="P:3,4-dihydroxybenzoate catabolic process"/>
    <property type="evidence" value="ECO:0007669"/>
    <property type="project" value="InterPro"/>
</dbReference>
<dbReference type="InterPro" id="IPR005119">
    <property type="entry name" value="LysR_subst-bd"/>
</dbReference>
<dbReference type="GO" id="GO:0005829">
    <property type="term" value="C:cytosol"/>
    <property type="evidence" value="ECO:0007669"/>
    <property type="project" value="TreeGrafter"/>
</dbReference>
<dbReference type="PANTHER" id="PTHR30419">
    <property type="entry name" value="HTH-TYPE TRANSCRIPTIONAL REGULATOR YBHD"/>
    <property type="match status" value="1"/>
</dbReference>
<evidence type="ECO:0000256" key="1">
    <source>
        <dbReference type="ARBA" id="ARBA00009437"/>
    </source>
</evidence>
<dbReference type="FunFam" id="1.10.10.10:FF:000001">
    <property type="entry name" value="LysR family transcriptional regulator"/>
    <property type="match status" value="1"/>
</dbReference>
<dbReference type="AlphaFoldDB" id="A0A4U8Z816"/>
<evidence type="ECO:0000256" key="4">
    <source>
        <dbReference type="ARBA" id="ARBA00023163"/>
    </source>
</evidence>
<dbReference type="GO" id="GO:0045893">
    <property type="term" value="P:positive regulation of DNA-templated transcription"/>
    <property type="evidence" value="ECO:0007669"/>
    <property type="project" value="InterPro"/>
</dbReference>
<dbReference type="PRINTS" id="PR00039">
    <property type="entry name" value="HTHLYSR"/>
</dbReference>
<geneLocation type="plasmid" evidence="6 7">
    <name>2</name>
</geneLocation>
<reference evidence="6 7" key="1">
    <citation type="submission" date="2019-03" db="EMBL/GenBank/DDBJ databases">
        <authorList>
            <person name="Kox A.R. M."/>
        </authorList>
    </citation>
    <scope>NUCLEOTIDE SEQUENCE [LARGE SCALE GENOMIC DNA]</scope>
    <source>
        <strain evidence="6">MTUNDRAET4 annotated genome</strain>
        <plasmid evidence="7">2</plasmid>
    </source>
</reference>
<dbReference type="NCBIfam" id="TIGR02424">
    <property type="entry name" value="TF_pcaQ"/>
    <property type="match status" value="1"/>
</dbReference>
<dbReference type="OrthoDB" id="7492271at2"/>
<dbReference type="GO" id="GO:0003677">
    <property type="term" value="F:DNA binding"/>
    <property type="evidence" value="ECO:0007669"/>
    <property type="project" value="UniProtKB-KW"/>
</dbReference>
<dbReference type="Gene3D" id="3.40.190.10">
    <property type="entry name" value="Periplasmic binding protein-like II"/>
    <property type="match status" value="2"/>
</dbReference>
<evidence type="ECO:0000256" key="3">
    <source>
        <dbReference type="ARBA" id="ARBA00023125"/>
    </source>
</evidence>
<gene>
    <name evidence="6" type="primary">pcaQ</name>
    <name evidence="6" type="ORF">MTUNDRAET4_0260</name>
</gene>